<reference evidence="2" key="1">
    <citation type="submission" date="2022-01" db="EMBL/GenBank/DDBJ databases">
        <title>Genome Sequence Resource for Two Populations of Ditylenchus destructor, the Migratory Endoparasitic Phytonematode.</title>
        <authorList>
            <person name="Zhang H."/>
            <person name="Lin R."/>
            <person name="Xie B."/>
        </authorList>
    </citation>
    <scope>NUCLEOTIDE SEQUENCE</scope>
    <source>
        <strain evidence="2">BazhouSP</strain>
    </source>
</reference>
<feature type="region of interest" description="Disordered" evidence="1">
    <location>
        <begin position="170"/>
        <end position="192"/>
    </location>
</feature>
<keyword evidence="3" id="KW-1185">Reference proteome</keyword>
<dbReference type="AlphaFoldDB" id="A0AAD4NFD1"/>
<accession>A0AAD4NFD1</accession>
<evidence type="ECO:0000313" key="3">
    <source>
        <dbReference type="Proteomes" id="UP001201812"/>
    </source>
</evidence>
<proteinExistence type="predicted"/>
<evidence type="ECO:0000313" key="2">
    <source>
        <dbReference type="EMBL" id="KAI1728486.1"/>
    </source>
</evidence>
<sequence>MSSTYSAAITEYVNQSNEWLATKMSTDIPNGMTDISSLQDLRRLVIKNINRTSFLAEQIEENQKMWQSIQNIFSITERTEDVKTQQTFVTDSQYPKTLAQLKSYCQSLKSFLDLDLSSIPEVKSEVVKSQDVYLDDELPIPNLSYYPSSTISMDAPTRKAESIPIPPGFEAKFSEHSRGQKTTTSPSFGSNNITSSFVPSNESQPISDFKFAPDIPFILFNNLVENIRRKSSQKRPFAMDNSHFLGKIQHTFVPKQTKYENIRRDILSRTEKKVDNHLRESSLSTSFSDPGKFSRRDFNVFQNSPKFCDNALVFPLLSLRRSDKCHSSIRSLFRSPKDLPRCRPPRKPPYSKGILTQKKGFEKKSNIFFPTSHSSASALMHKEAKFV</sequence>
<comment type="caution">
    <text evidence="2">The sequence shown here is derived from an EMBL/GenBank/DDBJ whole genome shotgun (WGS) entry which is preliminary data.</text>
</comment>
<evidence type="ECO:0000256" key="1">
    <source>
        <dbReference type="SAM" id="MobiDB-lite"/>
    </source>
</evidence>
<feature type="compositionally biased region" description="Polar residues" evidence="1">
    <location>
        <begin position="180"/>
        <end position="192"/>
    </location>
</feature>
<organism evidence="2 3">
    <name type="scientific">Ditylenchus destructor</name>
    <dbReference type="NCBI Taxonomy" id="166010"/>
    <lineage>
        <taxon>Eukaryota</taxon>
        <taxon>Metazoa</taxon>
        <taxon>Ecdysozoa</taxon>
        <taxon>Nematoda</taxon>
        <taxon>Chromadorea</taxon>
        <taxon>Rhabditida</taxon>
        <taxon>Tylenchina</taxon>
        <taxon>Tylenchomorpha</taxon>
        <taxon>Sphaerularioidea</taxon>
        <taxon>Anguinidae</taxon>
        <taxon>Anguininae</taxon>
        <taxon>Ditylenchus</taxon>
    </lineage>
</organism>
<protein>
    <submittedName>
        <fullName evidence="2">Uncharacterized protein</fullName>
    </submittedName>
</protein>
<gene>
    <name evidence="2" type="ORF">DdX_00673</name>
</gene>
<dbReference type="EMBL" id="JAKKPZ010000001">
    <property type="protein sequence ID" value="KAI1728486.1"/>
    <property type="molecule type" value="Genomic_DNA"/>
</dbReference>
<name>A0AAD4NFD1_9BILA</name>
<dbReference type="Proteomes" id="UP001201812">
    <property type="component" value="Unassembled WGS sequence"/>
</dbReference>